<dbReference type="GO" id="GO:0000977">
    <property type="term" value="F:RNA polymerase II transcription regulatory region sequence-specific DNA binding"/>
    <property type="evidence" value="ECO:0007669"/>
    <property type="project" value="TreeGrafter"/>
</dbReference>
<keyword evidence="7" id="KW-0805">Transcription regulation</keyword>
<dbReference type="PROSITE" id="PS50089">
    <property type="entry name" value="ZF_RING_2"/>
    <property type="match status" value="1"/>
</dbReference>
<dbReference type="SUPFAM" id="SSF57850">
    <property type="entry name" value="RING/U-box"/>
    <property type="match status" value="1"/>
</dbReference>
<evidence type="ECO:0000256" key="11">
    <source>
        <dbReference type="SAM" id="MobiDB-lite"/>
    </source>
</evidence>
<dbReference type="AlphaFoldDB" id="A0AAD6KAD9"/>
<keyword evidence="9" id="KW-0539">Nucleus</keyword>
<evidence type="ECO:0000256" key="3">
    <source>
        <dbReference type="ARBA" id="ARBA00022723"/>
    </source>
</evidence>
<feature type="domain" description="RING-type" evidence="13">
    <location>
        <begin position="119"/>
        <end position="175"/>
    </location>
</feature>
<feature type="compositionally biased region" description="Low complexity" evidence="11">
    <location>
        <begin position="31"/>
        <end position="54"/>
    </location>
</feature>
<gene>
    <name evidence="14" type="ORF">OIU84_001915</name>
</gene>
<dbReference type="PROSITE" id="PS50016">
    <property type="entry name" value="ZF_PHD_2"/>
    <property type="match status" value="1"/>
</dbReference>
<evidence type="ECO:0000256" key="4">
    <source>
        <dbReference type="ARBA" id="ARBA00022737"/>
    </source>
</evidence>
<dbReference type="PANTHER" id="PTHR12360:SF12">
    <property type="entry name" value="TRANSCRIPTIONAL REPRESSOR NF-X1"/>
    <property type="match status" value="1"/>
</dbReference>
<dbReference type="SMART" id="SM00438">
    <property type="entry name" value="ZnF_NFX"/>
    <property type="match status" value="3"/>
</dbReference>
<proteinExistence type="inferred from homology"/>
<keyword evidence="4" id="KW-0677">Repeat</keyword>
<evidence type="ECO:0000256" key="8">
    <source>
        <dbReference type="ARBA" id="ARBA00023163"/>
    </source>
</evidence>
<reference evidence="14 15" key="1">
    <citation type="journal article" date="2023" name="Int. J. Mol. Sci.">
        <title>De Novo Assembly and Annotation of 11 Diverse Shrub Willow (Salix) Genomes Reveals Novel Gene Organization in Sex-Linked Regions.</title>
        <authorList>
            <person name="Hyden B."/>
            <person name="Feng K."/>
            <person name="Yates T.B."/>
            <person name="Jawdy S."/>
            <person name="Cereghino C."/>
            <person name="Smart L.B."/>
            <person name="Muchero W."/>
        </authorList>
    </citation>
    <scope>NUCLEOTIDE SEQUENCE [LARGE SCALE GENOMIC DNA]</scope>
    <source>
        <tissue evidence="14">Shoot tip</tissue>
    </source>
</reference>
<feature type="region of interest" description="Disordered" evidence="11">
    <location>
        <begin position="1"/>
        <end position="67"/>
    </location>
</feature>
<keyword evidence="8" id="KW-0804">Transcription</keyword>
<accession>A0AAD6KAD9</accession>
<keyword evidence="5 10" id="KW-0863">Zinc-finger</keyword>
<dbReference type="GO" id="GO:0000981">
    <property type="term" value="F:DNA-binding transcription factor activity, RNA polymerase II-specific"/>
    <property type="evidence" value="ECO:0007669"/>
    <property type="project" value="TreeGrafter"/>
</dbReference>
<dbReference type="GO" id="GO:0005634">
    <property type="term" value="C:nucleus"/>
    <property type="evidence" value="ECO:0007669"/>
    <property type="project" value="UniProtKB-SubCell"/>
</dbReference>
<dbReference type="Gene3D" id="3.30.40.10">
    <property type="entry name" value="Zinc/RING finger domain, C3HC4 (zinc finger)"/>
    <property type="match status" value="1"/>
</dbReference>
<dbReference type="InterPro" id="IPR001841">
    <property type="entry name" value="Znf_RING"/>
</dbReference>
<evidence type="ECO:0000256" key="6">
    <source>
        <dbReference type="ARBA" id="ARBA00022833"/>
    </source>
</evidence>
<feature type="domain" description="PHD-type" evidence="12">
    <location>
        <begin position="116"/>
        <end position="177"/>
    </location>
</feature>
<comment type="similarity">
    <text evidence="2">Belongs to the NFX1 family.</text>
</comment>
<evidence type="ECO:0000259" key="12">
    <source>
        <dbReference type="PROSITE" id="PS50016"/>
    </source>
</evidence>
<keyword evidence="3" id="KW-0479">Metal-binding</keyword>
<evidence type="ECO:0000259" key="13">
    <source>
        <dbReference type="PROSITE" id="PS50089"/>
    </source>
</evidence>
<dbReference type="InterPro" id="IPR013083">
    <property type="entry name" value="Znf_RING/FYVE/PHD"/>
</dbReference>
<keyword evidence="6" id="KW-0862">Zinc</keyword>
<organism evidence="14 15">
    <name type="scientific">Salix udensis</name>
    <dbReference type="NCBI Taxonomy" id="889485"/>
    <lineage>
        <taxon>Eukaryota</taxon>
        <taxon>Viridiplantae</taxon>
        <taxon>Streptophyta</taxon>
        <taxon>Embryophyta</taxon>
        <taxon>Tracheophyta</taxon>
        <taxon>Spermatophyta</taxon>
        <taxon>Magnoliopsida</taxon>
        <taxon>eudicotyledons</taxon>
        <taxon>Gunneridae</taxon>
        <taxon>Pentapetalae</taxon>
        <taxon>rosids</taxon>
        <taxon>fabids</taxon>
        <taxon>Malpighiales</taxon>
        <taxon>Salicaceae</taxon>
        <taxon>Saliceae</taxon>
        <taxon>Salix</taxon>
    </lineage>
</organism>
<dbReference type="EMBL" id="JAPFFJ010000010">
    <property type="protein sequence ID" value="KAJ6418642.1"/>
    <property type="molecule type" value="Genomic_DNA"/>
</dbReference>
<evidence type="ECO:0000256" key="9">
    <source>
        <dbReference type="ARBA" id="ARBA00023242"/>
    </source>
</evidence>
<dbReference type="InterPro" id="IPR000967">
    <property type="entry name" value="Znf_NFX1"/>
</dbReference>
<evidence type="ECO:0000256" key="10">
    <source>
        <dbReference type="PROSITE-ProRule" id="PRU00175"/>
    </source>
</evidence>
<comment type="caution">
    <text evidence="14">The sequence shown here is derived from an EMBL/GenBank/DDBJ whole genome shotgun (WGS) entry which is preliminary data.</text>
</comment>
<evidence type="ECO:0000313" key="15">
    <source>
        <dbReference type="Proteomes" id="UP001162972"/>
    </source>
</evidence>
<evidence type="ECO:0000256" key="1">
    <source>
        <dbReference type="ARBA" id="ARBA00004123"/>
    </source>
</evidence>
<name>A0AAD6KAD9_9ROSI</name>
<sequence>MSFQSRNDGGDNNNGSRCRFPTRQTWVPRGSNSSPPVNMNVNPNPPLSFSSRNNGNGGHSSHGTGVAEYRHKGGVNAHRSGQMGRGKERGMETWEVKDPSLPQLAQEIQEKLVKSTVECMICYDMVRRSAPIWSCSSCFSIFHLNCIKKWARTPASVDLITEKNQGFNWRCPGCQSVQLTSLKDIRYACFCGKRTDPPSDLYLTPHSCGEPCGKHLEKGGSCPFLPVGNDVISFWNVGVIDVSRFAMLVPANPCQVMVNASCFCKKNTEAVLCGDMAVKGRGDCRGLGLLSLFGFLSPKNAAADQPLELWSVTKLLQRMKNSCVTSLVVEKKNCGRHRCSEQCCPLSNSNNQFSGDWDPHFCQMACGKKLRCGQHSCESLCHSGHCPSCLETIFTDLTCACGRTSIPPPLQCDTPPPSCQLPCLVPQPCGHPASHSCHFGDCPPCSVPVAKECVGGTCDSGEHTLRVKGYQMQQTLWEDQTMWFACMWKNLSFTAL</sequence>
<dbReference type="PANTHER" id="PTHR12360">
    <property type="entry name" value="NUCLEAR TRANSCRIPTION FACTOR, X-BOX BINDING 1 NFX1"/>
    <property type="match status" value="1"/>
</dbReference>
<keyword evidence="15" id="KW-1185">Reference proteome</keyword>
<dbReference type="CDD" id="cd06008">
    <property type="entry name" value="NF-X1-zinc-finger"/>
    <property type="match status" value="1"/>
</dbReference>
<evidence type="ECO:0000256" key="2">
    <source>
        <dbReference type="ARBA" id="ARBA00007269"/>
    </source>
</evidence>
<evidence type="ECO:0000313" key="14">
    <source>
        <dbReference type="EMBL" id="KAJ6418642.1"/>
    </source>
</evidence>
<dbReference type="InterPro" id="IPR034078">
    <property type="entry name" value="NFX1_fam"/>
</dbReference>
<dbReference type="InterPro" id="IPR019787">
    <property type="entry name" value="Znf_PHD-finger"/>
</dbReference>
<comment type="subcellular location">
    <subcellularLocation>
        <location evidence="1">Nucleus</location>
    </subcellularLocation>
</comment>
<evidence type="ECO:0000256" key="5">
    <source>
        <dbReference type="ARBA" id="ARBA00022771"/>
    </source>
</evidence>
<dbReference type="Pfam" id="PF01422">
    <property type="entry name" value="zf-NF-X1"/>
    <property type="match status" value="3"/>
</dbReference>
<dbReference type="GO" id="GO:0008270">
    <property type="term" value="F:zinc ion binding"/>
    <property type="evidence" value="ECO:0007669"/>
    <property type="project" value="UniProtKB-KW"/>
</dbReference>
<protein>
    <submittedName>
        <fullName evidence="14">Uncharacterized protein</fullName>
    </submittedName>
</protein>
<dbReference type="Proteomes" id="UP001162972">
    <property type="component" value="Chromosome 12"/>
</dbReference>
<evidence type="ECO:0000256" key="7">
    <source>
        <dbReference type="ARBA" id="ARBA00023015"/>
    </source>
</evidence>